<evidence type="ECO:0000313" key="3">
    <source>
        <dbReference type="Proteomes" id="UP000536179"/>
    </source>
</evidence>
<name>A0A7W5H2M1_9BACT</name>
<dbReference type="EMBL" id="JACHXU010000001">
    <property type="protein sequence ID" value="MBB3204322.1"/>
    <property type="molecule type" value="Genomic_DNA"/>
</dbReference>
<evidence type="ECO:0000256" key="1">
    <source>
        <dbReference type="SAM" id="MobiDB-lite"/>
    </source>
</evidence>
<organism evidence="2 3">
    <name type="scientific">Aporhodopirellula rubra</name>
    <dbReference type="NCBI Taxonomy" id="980271"/>
    <lineage>
        <taxon>Bacteria</taxon>
        <taxon>Pseudomonadati</taxon>
        <taxon>Planctomycetota</taxon>
        <taxon>Planctomycetia</taxon>
        <taxon>Pirellulales</taxon>
        <taxon>Pirellulaceae</taxon>
        <taxon>Aporhodopirellula</taxon>
    </lineage>
</organism>
<reference evidence="2 3" key="1">
    <citation type="submission" date="2020-08" db="EMBL/GenBank/DDBJ databases">
        <title>Genomic Encyclopedia of Type Strains, Phase III (KMG-III): the genomes of soil and plant-associated and newly described type strains.</title>
        <authorList>
            <person name="Whitman W."/>
        </authorList>
    </citation>
    <scope>NUCLEOTIDE SEQUENCE [LARGE SCALE GENOMIC DNA]</scope>
    <source>
        <strain evidence="2 3">CECT 8075</strain>
    </source>
</reference>
<evidence type="ECO:0000313" key="2">
    <source>
        <dbReference type="EMBL" id="MBB3204322.1"/>
    </source>
</evidence>
<dbReference type="Proteomes" id="UP000536179">
    <property type="component" value="Unassembled WGS sequence"/>
</dbReference>
<protein>
    <submittedName>
        <fullName evidence="2">Uncharacterized protein</fullName>
    </submittedName>
</protein>
<sequence>MIMPVWLAAAFCIGCGSGSTSQGGIEKSELEEYASKLPPDYEPAPIRSSADDPITK</sequence>
<dbReference type="AlphaFoldDB" id="A0A7W5H2M1"/>
<comment type="caution">
    <text evidence="2">The sequence shown here is derived from an EMBL/GenBank/DDBJ whole genome shotgun (WGS) entry which is preliminary data.</text>
</comment>
<proteinExistence type="predicted"/>
<feature type="region of interest" description="Disordered" evidence="1">
    <location>
        <begin position="34"/>
        <end position="56"/>
    </location>
</feature>
<gene>
    <name evidence="2" type="ORF">FHS27_000086</name>
</gene>
<keyword evidence="3" id="KW-1185">Reference proteome</keyword>
<accession>A0A7W5H2M1</accession>